<dbReference type="GO" id="GO:1905786">
    <property type="term" value="P:positive regulation of anaphase-promoting complex-dependent catabolic process"/>
    <property type="evidence" value="ECO:0007669"/>
    <property type="project" value="TreeGrafter"/>
</dbReference>
<keyword evidence="1" id="KW-0853">WD repeat</keyword>
<keyword evidence="4" id="KW-0498">Mitosis</keyword>
<dbReference type="InterPro" id="IPR033010">
    <property type="entry name" value="Cdc20/Fizzy"/>
</dbReference>
<gene>
    <name evidence="6" type="ORF">LWI29_019941</name>
</gene>
<evidence type="ECO:0000313" key="7">
    <source>
        <dbReference type="Proteomes" id="UP001168877"/>
    </source>
</evidence>
<dbReference type="GO" id="GO:0010997">
    <property type="term" value="F:anaphase-promoting complex binding"/>
    <property type="evidence" value="ECO:0007669"/>
    <property type="project" value="InterPro"/>
</dbReference>
<evidence type="ECO:0000256" key="4">
    <source>
        <dbReference type="ARBA" id="ARBA00022776"/>
    </source>
</evidence>
<dbReference type="AlphaFoldDB" id="A0AA39VLW3"/>
<evidence type="ECO:0000256" key="2">
    <source>
        <dbReference type="ARBA" id="ARBA00022618"/>
    </source>
</evidence>
<evidence type="ECO:0000256" key="5">
    <source>
        <dbReference type="ARBA" id="ARBA00023306"/>
    </source>
</evidence>
<evidence type="ECO:0000256" key="1">
    <source>
        <dbReference type="ARBA" id="ARBA00022574"/>
    </source>
</evidence>
<proteinExistence type="predicted"/>
<evidence type="ECO:0000256" key="3">
    <source>
        <dbReference type="ARBA" id="ARBA00022737"/>
    </source>
</evidence>
<dbReference type="GO" id="GO:0051301">
    <property type="term" value="P:cell division"/>
    <property type="evidence" value="ECO:0007669"/>
    <property type="project" value="UniProtKB-KW"/>
</dbReference>
<protein>
    <submittedName>
        <fullName evidence="6">Uncharacterized protein</fullName>
    </submittedName>
</protein>
<name>A0AA39VLW3_ACESA</name>
<reference evidence="6" key="1">
    <citation type="journal article" date="2022" name="Plant J.">
        <title>Strategies of tolerance reflected in two North American maple genomes.</title>
        <authorList>
            <person name="McEvoy S.L."/>
            <person name="Sezen U.U."/>
            <person name="Trouern-Trend A."/>
            <person name="McMahon S.M."/>
            <person name="Schaberg P.G."/>
            <person name="Yang J."/>
            <person name="Wegrzyn J.L."/>
            <person name="Swenson N.G."/>
        </authorList>
    </citation>
    <scope>NUCLEOTIDE SEQUENCE</scope>
    <source>
        <strain evidence="6">NS2018</strain>
    </source>
</reference>
<accession>A0AA39VLW3</accession>
<dbReference type="GO" id="GO:0005680">
    <property type="term" value="C:anaphase-promoting complex"/>
    <property type="evidence" value="ECO:0007669"/>
    <property type="project" value="TreeGrafter"/>
</dbReference>
<organism evidence="6 7">
    <name type="scientific">Acer saccharum</name>
    <name type="common">Sugar maple</name>
    <dbReference type="NCBI Taxonomy" id="4024"/>
    <lineage>
        <taxon>Eukaryota</taxon>
        <taxon>Viridiplantae</taxon>
        <taxon>Streptophyta</taxon>
        <taxon>Embryophyta</taxon>
        <taxon>Tracheophyta</taxon>
        <taxon>Spermatophyta</taxon>
        <taxon>Magnoliopsida</taxon>
        <taxon>eudicotyledons</taxon>
        <taxon>Gunneridae</taxon>
        <taxon>Pentapetalae</taxon>
        <taxon>rosids</taxon>
        <taxon>malvids</taxon>
        <taxon>Sapindales</taxon>
        <taxon>Sapindaceae</taxon>
        <taxon>Hippocastanoideae</taxon>
        <taxon>Acereae</taxon>
        <taxon>Acer</taxon>
    </lineage>
</organism>
<dbReference type="GO" id="GO:1990757">
    <property type="term" value="F:ubiquitin ligase activator activity"/>
    <property type="evidence" value="ECO:0007669"/>
    <property type="project" value="TreeGrafter"/>
</dbReference>
<keyword evidence="7" id="KW-1185">Reference proteome</keyword>
<dbReference type="InterPro" id="IPR015943">
    <property type="entry name" value="WD40/YVTN_repeat-like_dom_sf"/>
</dbReference>
<dbReference type="Gene3D" id="2.130.10.10">
    <property type="entry name" value="YVTN repeat-like/Quinoprotein amine dehydrogenase"/>
    <property type="match status" value="1"/>
</dbReference>
<keyword evidence="2" id="KW-0132">Cell division</keyword>
<comment type="caution">
    <text evidence="6">The sequence shown here is derived from an EMBL/GenBank/DDBJ whole genome shotgun (WGS) entry which is preliminary data.</text>
</comment>
<dbReference type="Proteomes" id="UP001168877">
    <property type="component" value="Unassembled WGS sequence"/>
</dbReference>
<dbReference type="GO" id="GO:0031145">
    <property type="term" value="P:anaphase-promoting complex-dependent catabolic process"/>
    <property type="evidence" value="ECO:0007669"/>
    <property type="project" value="TreeGrafter"/>
</dbReference>
<evidence type="ECO:0000313" key="6">
    <source>
        <dbReference type="EMBL" id="KAK0584862.1"/>
    </source>
</evidence>
<keyword evidence="5" id="KW-0131">Cell cycle</keyword>
<dbReference type="PANTHER" id="PTHR19918">
    <property type="entry name" value="CELL DIVISION CYCLE 20 CDC20 FIZZY -RELATED"/>
    <property type="match status" value="1"/>
</dbReference>
<dbReference type="PANTHER" id="PTHR19918:SF8">
    <property type="entry name" value="FI02843P"/>
    <property type="match status" value="1"/>
</dbReference>
<sequence>MDFNYVDYMLTDRRKGEENLYEVCSPWRVAYRKRLAETLNTNRSRILAFKNKPATVSFEKTFDAPDIQDNFYLNLLDWGCSNVLAIAIGNEVYL</sequence>
<dbReference type="EMBL" id="JAUESC010000383">
    <property type="protein sequence ID" value="KAK0584862.1"/>
    <property type="molecule type" value="Genomic_DNA"/>
</dbReference>
<keyword evidence="3" id="KW-0677">Repeat</keyword>
<reference evidence="6" key="2">
    <citation type="submission" date="2023-06" db="EMBL/GenBank/DDBJ databases">
        <authorList>
            <person name="Swenson N.G."/>
            <person name="Wegrzyn J.L."/>
            <person name="Mcevoy S.L."/>
        </authorList>
    </citation>
    <scope>NUCLEOTIDE SEQUENCE</scope>
    <source>
        <strain evidence="6">NS2018</strain>
        <tissue evidence="6">Leaf</tissue>
    </source>
</reference>